<dbReference type="OrthoDB" id="1431247at2759"/>
<evidence type="ECO:0000256" key="2">
    <source>
        <dbReference type="RuleBase" id="RU003616"/>
    </source>
</evidence>
<feature type="domain" description="SHSP" evidence="4">
    <location>
        <begin position="1"/>
        <end position="111"/>
    </location>
</feature>
<keyword evidence="6" id="KW-1185">Reference proteome</keyword>
<feature type="non-terminal residue" evidence="5">
    <location>
        <position position="1"/>
    </location>
</feature>
<comment type="similarity">
    <text evidence="1 2">Belongs to the small heat shock protein (HSP20) family.</text>
</comment>
<comment type="caution">
    <text evidence="5">The sequence shown here is derived from an EMBL/GenBank/DDBJ whole genome shotgun (WGS) entry which is preliminary data.</text>
</comment>
<dbReference type="Pfam" id="PF00011">
    <property type="entry name" value="HSP20"/>
    <property type="match status" value="1"/>
</dbReference>
<dbReference type="InterPro" id="IPR008978">
    <property type="entry name" value="HSP20-like_chaperone"/>
</dbReference>
<evidence type="ECO:0000256" key="3">
    <source>
        <dbReference type="SAM" id="MobiDB-lite"/>
    </source>
</evidence>
<dbReference type="Gene3D" id="2.60.40.790">
    <property type="match status" value="1"/>
</dbReference>
<dbReference type="Proteomes" id="UP000736335">
    <property type="component" value="Unassembled WGS sequence"/>
</dbReference>
<reference evidence="5" key="1">
    <citation type="journal article" date="2020" name="Nat. Commun.">
        <title>Large-scale genome sequencing of mycorrhizal fungi provides insights into the early evolution of symbiotic traits.</title>
        <authorList>
            <person name="Miyauchi S."/>
            <person name="Kiss E."/>
            <person name="Kuo A."/>
            <person name="Drula E."/>
            <person name="Kohler A."/>
            <person name="Sanchez-Garcia M."/>
            <person name="Morin E."/>
            <person name="Andreopoulos B."/>
            <person name="Barry K.W."/>
            <person name="Bonito G."/>
            <person name="Buee M."/>
            <person name="Carver A."/>
            <person name="Chen C."/>
            <person name="Cichocki N."/>
            <person name="Clum A."/>
            <person name="Culley D."/>
            <person name="Crous P.W."/>
            <person name="Fauchery L."/>
            <person name="Girlanda M."/>
            <person name="Hayes R.D."/>
            <person name="Keri Z."/>
            <person name="LaButti K."/>
            <person name="Lipzen A."/>
            <person name="Lombard V."/>
            <person name="Magnuson J."/>
            <person name="Maillard F."/>
            <person name="Murat C."/>
            <person name="Nolan M."/>
            <person name="Ohm R.A."/>
            <person name="Pangilinan J."/>
            <person name="Pereira M.F."/>
            <person name="Perotto S."/>
            <person name="Peter M."/>
            <person name="Pfister S."/>
            <person name="Riley R."/>
            <person name="Sitrit Y."/>
            <person name="Stielow J.B."/>
            <person name="Szollosi G."/>
            <person name="Zifcakova L."/>
            <person name="Stursova M."/>
            <person name="Spatafora J.W."/>
            <person name="Tedersoo L."/>
            <person name="Vaario L.M."/>
            <person name="Yamada A."/>
            <person name="Yan M."/>
            <person name="Wang P."/>
            <person name="Xu J."/>
            <person name="Bruns T."/>
            <person name="Baldrian P."/>
            <person name="Vilgalys R."/>
            <person name="Dunand C."/>
            <person name="Henrissat B."/>
            <person name="Grigoriev I.V."/>
            <person name="Hibbett D."/>
            <person name="Nagy L.G."/>
            <person name="Martin F.M."/>
        </authorList>
    </citation>
    <scope>NUCLEOTIDE SEQUENCE</scope>
    <source>
        <strain evidence="5">UH-Tt-Lm1</strain>
    </source>
</reference>
<sequence>GVHKEDSNAEIGDNGRSVTTQGKIVHHPQQQEQPIVLAMFPCAASSESNKISVERESTGHTTFTHSITLPSQVDSSKVPTKLADGALTLKIPKAEEDREVMQILEKFVEVARQI</sequence>
<name>A0A9P6HF75_9AGAM</name>
<evidence type="ECO:0000313" key="6">
    <source>
        <dbReference type="Proteomes" id="UP000736335"/>
    </source>
</evidence>
<reference evidence="5" key="2">
    <citation type="submission" date="2020-11" db="EMBL/GenBank/DDBJ databases">
        <authorList>
            <consortium name="DOE Joint Genome Institute"/>
            <person name="Kuo A."/>
            <person name="Miyauchi S."/>
            <person name="Kiss E."/>
            <person name="Drula E."/>
            <person name="Kohler A."/>
            <person name="Sanchez-Garcia M."/>
            <person name="Andreopoulos B."/>
            <person name="Barry K.W."/>
            <person name="Bonito G."/>
            <person name="Buee M."/>
            <person name="Carver A."/>
            <person name="Chen C."/>
            <person name="Cichocki N."/>
            <person name="Clum A."/>
            <person name="Culley D."/>
            <person name="Crous P.W."/>
            <person name="Fauchery L."/>
            <person name="Girlanda M."/>
            <person name="Hayes R."/>
            <person name="Keri Z."/>
            <person name="Labutti K."/>
            <person name="Lipzen A."/>
            <person name="Lombard V."/>
            <person name="Magnuson J."/>
            <person name="Maillard F."/>
            <person name="Morin E."/>
            <person name="Murat C."/>
            <person name="Nolan M."/>
            <person name="Ohm R."/>
            <person name="Pangilinan J."/>
            <person name="Pereira M."/>
            <person name="Perotto S."/>
            <person name="Peter M."/>
            <person name="Riley R."/>
            <person name="Sitrit Y."/>
            <person name="Stielow B."/>
            <person name="Szollosi G."/>
            <person name="Zifcakova L."/>
            <person name="Stursova M."/>
            <person name="Spatafora J.W."/>
            <person name="Tedersoo L."/>
            <person name="Vaario L.-M."/>
            <person name="Yamada A."/>
            <person name="Yan M."/>
            <person name="Wang P."/>
            <person name="Xu J."/>
            <person name="Bruns T."/>
            <person name="Baldrian P."/>
            <person name="Vilgalys R."/>
            <person name="Henrissat B."/>
            <person name="Grigoriev I.V."/>
            <person name="Hibbett D."/>
            <person name="Nagy L.G."/>
            <person name="Martin F.M."/>
        </authorList>
    </citation>
    <scope>NUCLEOTIDE SEQUENCE</scope>
    <source>
        <strain evidence="5">UH-Tt-Lm1</strain>
    </source>
</reference>
<dbReference type="InterPro" id="IPR002068">
    <property type="entry name" value="A-crystallin/Hsp20_dom"/>
</dbReference>
<feature type="compositionally biased region" description="Polar residues" evidence="3">
    <location>
        <begin position="16"/>
        <end position="31"/>
    </location>
</feature>
<protein>
    <recommendedName>
        <fullName evidence="4">SHSP domain-containing protein</fullName>
    </recommendedName>
</protein>
<organism evidence="5 6">
    <name type="scientific">Thelephora terrestris</name>
    <dbReference type="NCBI Taxonomy" id="56493"/>
    <lineage>
        <taxon>Eukaryota</taxon>
        <taxon>Fungi</taxon>
        <taxon>Dikarya</taxon>
        <taxon>Basidiomycota</taxon>
        <taxon>Agaricomycotina</taxon>
        <taxon>Agaricomycetes</taxon>
        <taxon>Thelephorales</taxon>
        <taxon>Thelephoraceae</taxon>
        <taxon>Thelephora</taxon>
    </lineage>
</organism>
<accession>A0A9P6HF75</accession>
<evidence type="ECO:0000259" key="4">
    <source>
        <dbReference type="PROSITE" id="PS01031"/>
    </source>
</evidence>
<evidence type="ECO:0000313" key="5">
    <source>
        <dbReference type="EMBL" id="KAF9785449.1"/>
    </source>
</evidence>
<dbReference type="AlphaFoldDB" id="A0A9P6HF75"/>
<gene>
    <name evidence="5" type="ORF">BJ322DRAFT_1194098</name>
</gene>
<dbReference type="CDD" id="cd06464">
    <property type="entry name" value="ACD_sHsps-like"/>
    <property type="match status" value="1"/>
</dbReference>
<dbReference type="EMBL" id="WIUZ02000007">
    <property type="protein sequence ID" value="KAF9785449.1"/>
    <property type="molecule type" value="Genomic_DNA"/>
</dbReference>
<feature type="region of interest" description="Disordered" evidence="3">
    <location>
        <begin position="1"/>
        <end position="31"/>
    </location>
</feature>
<evidence type="ECO:0000256" key="1">
    <source>
        <dbReference type="PROSITE-ProRule" id="PRU00285"/>
    </source>
</evidence>
<proteinExistence type="inferred from homology"/>
<dbReference type="PROSITE" id="PS01031">
    <property type="entry name" value="SHSP"/>
    <property type="match status" value="1"/>
</dbReference>
<dbReference type="SUPFAM" id="SSF49764">
    <property type="entry name" value="HSP20-like chaperones"/>
    <property type="match status" value="1"/>
</dbReference>